<reference evidence="3" key="1">
    <citation type="submission" date="2016-12" db="EMBL/GenBank/DDBJ databases">
        <authorList>
            <person name="Herbold C."/>
        </authorList>
    </citation>
    <scope>NUCLEOTIDE SEQUENCE [LARGE SCALE GENOMIC DNA]</scope>
</reference>
<protein>
    <recommendedName>
        <fullName evidence="4">SCP domain-containing protein</fullName>
    </recommendedName>
</protein>
<dbReference type="CDD" id="cd05379">
    <property type="entry name" value="CAP_bacterial"/>
    <property type="match status" value="1"/>
</dbReference>
<dbReference type="EMBL" id="FRFC01000003">
    <property type="protein sequence ID" value="SHO44276.1"/>
    <property type="molecule type" value="Genomic_DNA"/>
</dbReference>
<dbReference type="AlphaFoldDB" id="A0A2H1EGC3"/>
<keyword evidence="3" id="KW-1185">Reference proteome</keyword>
<evidence type="ECO:0000313" key="2">
    <source>
        <dbReference type="EMBL" id="SHO44276.1"/>
    </source>
</evidence>
<sequence length="279" mass="31587">MVFCRHQYQYTQGYFVCVKCRKRTYQKRTHYRRRKKGPWIILSIIVVAVIAYFVFHPTINSSFVTIQKPNFINIPGSPAPKIIKVPMPKLPVSIPIKLPDVSVPNLPSIIPQAVPPPSLDELKQIALDDLNKYRTQNGLHVLTLGNARSSQIYAEELLQEGCIHHIDAKGEGPMLRYKNNGDTMFLVSENIAGESGTTYGTPQSSILDGNNRMMYDDASSNWGHKRNILDPEPVSVSIGIAYDSQRLVMVQDFQAVLPNGYEYDPSSFQTEPQDQKFCW</sequence>
<dbReference type="InterPro" id="IPR035940">
    <property type="entry name" value="CAP_sf"/>
</dbReference>
<gene>
    <name evidence="2" type="ORF">NSIN_20289</name>
</gene>
<keyword evidence="1" id="KW-1133">Transmembrane helix</keyword>
<organism evidence="2 3">
    <name type="scientific">Nitrosotalea sinensis</name>
    <dbReference type="NCBI Taxonomy" id="1499975"/>
    <lineage>
        <taxon>Archaea</taxon>
        <taxon>Nitrososphaerota</taxon>
        <taxon>Nitrososphaeria</taxon>
        <taxon>Nitrosotaleales</taxon>
        <taxon>Nitrosotaleaceae</taxon>
        <taxon>Nitrosotalea</taxon>
    </lineage>
</organism>
<evidence type="ECO:0000256" key="1">
    <source>
        <dbReference type="SAM" id="Phobius"/>
    </source>
</evidence>
<feature type="transmembrane region" description="Helical" evidence="1">
    <location>
        <begin position="37"/>
        <end position="55"/>
    </location>
</feature>
<name>A0A2H1EGC3_9ARCH</name>
<keyword evidence="1" id="KW-0472">Membrane</keyword>
<dbReference type="SUPFAM" id="SSF55797">
    <property type="entry name" value="PR-1-like"/>
    <property type="match status" value="1"/>
</dbReference>
<proteinExistence type="predicted"/>
<dbReference type="OrthoDB" id="11873at2157"/>
<dbReference type="Gene3D" id="3.40.33.10">
    <property type="entry name" value="CAP"/>
    <property type="match status" value="1"/>
</dbReference>
<evidence type="ECO:0008006" key="4">
    <source>
        <dbReference type="Google" id="ProtNLM"/>
    </source>
</evidence>
<dbReference type="RefSeq" id="WP_101009325.1">
    <property type="nucleotide sequence ID" value="NZ_FRFC01000003.1"/>
</dbReference>
<accession>A0A2H1EGC3</accession>
<evidence type="ECO:0000313" key="3">
    <source>
        <dbReference type="Proteomes" id="UP000232412"/>
    </source>
</evidence>
<keyword evidence="1" id="KW-0812">Transmembrane</keyword>
<dbReference type="Proteomes" id="UP000232412">
    <property type="component" value="Unassembled WGS sequence"/>
</dbReference>